<feature type="transmembrane region" description="Helical" evidence="1">
    <location>
        <begin position="36"/>
        <end position="56"/>
    </location>
</feature>
<organism evidence="3 4">
    <name type="scientific">Azotobacter beijerinckii</name>
    <dbReference type="NCBI Taxonomy" id="170623"/>
    <lineage>
        <taxon>Bacteria</taxon>
        <taxon>Pseudomonadati</taxon>
        <taxon>Pseudomonadota</taxon>
        <taxon>Gammaproteobacteria</taxon>
        <taxon>Pseudomonadales</taxon>
        <taxon>Pseudomonadaceae</taxon>
        <taxon>Azotobacter</taxon>
    </lineage>
</organism>
<feature type="transmembrane region" description="Helical" evidence="1">
    <location>
        <begin position="77"/>
        <end position="96"/>
    </location>
</feature>
<evidence type="ECO:0000313" key="4">
    <source>
        <dbReference type="Proteomes" id="UP000199005"/>
    </source>
</evidence>
<dbReference type="Pfam" id="PF07331">
    <property type="entry name" value="TctB"/>
    <property type="match status" value="1"/>
</dbReference>
<sequence>MLLQRLFLAAWLVPVLAMIHIGSAYQAPFAYEPVGPRAFPLLMLGLLAAGLVYLLIHPTPVEHDPDEPPPTAQSLSKVGLCIALLLGFALAFEPLGFIPASSLAGLCFARLYGGRWLPSLGLGVALAVGLYLLFDRLLDVPLPLGILAGLEI</sequence>
<proteinExistence type="predicted"/>
<evidence type="ECO:0000256" key="1">
    <source>
        <dbReference type="SAM" id="Phobius"/>
    </source>
</evidence>
<evidence type="ECO:0000259" key="2">
    <source>
        <dbReference type="Pfam" id="PF07331"/>
    </source>
</evidence>
<dbReference type="Proteomes" id="UP000199005">
    <property type="component" value="Unassembled WGS sequence"/>
</dbReference>
<keyword evidence="1" id="KW-0812">Transmembrane</keyword>
<accession>A0A1H6TM05</accession>
<dbReference type="STRING" id="170623.SAMN04244579_01948"/>
<dbReference type="EMBL" id="FNYO01000019">
    <property type="protein sequence ID" value="SEI76772.1"/>
    <property type="molecule type" value="Genomic_DNA"/>
</dbReference>
<evidence type="ECO:0000313" key="3">
    <source>
        <dbReference type="EMBL" id="SEI76772.1"/>
    </source>
</evidence>
<dbReference type="InterPro" id="IPR009936">
    <property type="entry name" value="DUF1468"/>
</dbReference>
<feature type="transmembrane region" description="Helical" evidence="1">
    <location>
        <begin position="116"/>
        <end position="134"/>
    </location>
</feature>
<keyword evidence="1" id="KW-0472">Membrane</keyword>
<dbReference type="RefSeq" id="WP_090899075.1">
    <property type="nucleotide sequence ID" value="NZ_FNYO01000019.1"/>
</dbReference>
<dbReference type="AlphaFoldDB" id="A0A1H6TM05"/>
<keyword evidence="1" id="KW-1133">Transmembrane helix</keyword>
<gene>
    <name evidence="3" type="ORF">SAMN04244579_01948</name>
</gene>
<protein>
    <submittedName>
        <fullName evidence="3">Putative tricarboxylic transport membrane protein</fullName>
    </submittedName>
</protein>
<feature type="domain" description="DUF1468" evidence="2">
    <location>
        <begin position="15"/>
        <end position="143"/>
    </location>
</feature>
<name>A0A1H6TM05_9GAMM</name>
<reference evidence="3 4" key="1">
    <citation type="submission" date="2016-10" db="EMBL/GenBank/DDBJ databases">
        <authorList>
            <person name="de Groot N.N."/>
        </authorList>
    </citation>
    <scope>NUCLEOTIDE SEQUENCE [LARGE SCALE GENOMIC DNA]</scope>
    <source>
        <strain evidence="3 4">DSM 1041</strain>
    </source>
</reference>